<dbReference type="InterPro" id="IPR036236">
    <property type="entry name" value="Znf_C2H2_sf"/>
</dbReference>
<evidence type="ECO:0000256" key="2">
    <source>
        <dbReference type="ARBA" id="ARBA00022737"/>
    </source>
</evidence>
<dbReference type="GeneID" id="101742326"/>
<dbReference type="GO" id="GO:0005634">
    <property type="term" value="C:nucleus"/>
    <property type="evidence" value="ECO:0007669"/>
    <property type="project" value="TreeGrafter"/>
</dbReference>
<evidence type="ECO:0000256" key="6">
    <source>
        <dbReference type="SAM" id="MobiDB-lite"/>
    </source>
</evidence>
<feature type="domain" description="C2H2-type" evidence="7">
    <location>
        <begin position="424"/>
        <end position="451"/>
    </location>
</feature>
<dbReference type="GO" id="GO:0000977">
    <property type="term" value="F:RNA polymerase II transcription regulatory region sequence-specific DNA binding"/>
    <property type="evidence" value="ECO:0007669"/>
    <property type="project" value="TreeGrafter"/>
</dbReference>
<dbReference type="Proteomes" id="UP000005204">
    <property type="component" value="Unassembled WGS sequence"/>
</dbReference>
<dbReference type="PROSITE" id="PS00028">
    <property type="entry name" value="ZINC_FINGER_C2H2_1"/>
    <property type="match status" value="5"/>
</dbReference>
<feature type="domain" description="C2H2-type" evidence="7">
    <location>
        <begin position="578"/>
        <end position="605"/>
    </location>
</feature>
<dbReference type="KEGG" id="bmor:101742326"/>
<keyword evidence="4" id="KW-0862">Zinc</keyword>
<keyword evidence="9" id="KW-1185">Reference proteome</keyword>
<proteinExistence type="predicted"/>
<evidence type="ECO:0000259" key="7">
    <source>
        <dbReference type="PROSITE" id="PS50157"/>
    </source>
</evidence>
<organism evidence="8 9">
    <name type="scientific">Bombyx mori</name>
    <name type="common">Silk moth</name>
    <dbReference type="NCBI Taxonomy" id="7091"/>
    <lineage>
        <taxon>Eukaryota</taxon>
        <taxon>Metazoa</taxon>
        <taxon>Ecdysozoa</taxon>
        <taxon>Arthropoda</taxon>
        <taxon>Hexapoda</taxon>
        <taxon>Insecta</taxon>
        <taxon>Pterygota</taxon>
        <taxon>Neoptera</taxon>
        <taxon>Endopterygota</taxon>
        <taxon>Lepidoptera</taxon>
        <taxon>Glossata</taxon>
        <taxon>Ditrysia</taxon>
        <taxon>Bombycoidea</taxon>
        <taxon>Bombycidae</taxon>
        <taxon>Bombycinae</taxon>
        <taxon>Bombyx</taxon>
    </lineage>
</organism>
<dbReference type="Pfam" id="PF00096">
    <property type="entry name" value="zf-C2H2"/>
    <property type="match status" value="3"/>
</dbReference>
<sequence length="645" mass="74132">MEQDVDNNFKIICSTCLCGDRKLFALNNTQEVYQIFRLLMFDFAGEAMGDSVQDTEQLVCWECLAIMRKFLKFKWQVHNAQEHLKVKGLNQSQETLDHTYLPQPLSSLDVSSKCDYDKIFFDFTFGGDDTQYISITNSEDVKSEHYDMVTAVRDNINLQIEDHILEVPEFVLGGPVSDVMSHIVVGTDELTTVDEYENNIKTDGIPHLTMSPLTTTQEDTIVVQRPKIERVDITHAGYKIEYMSESQMLAYREELKDKVSYASSVYKCELCVLGFYCQQLIKDHFVSCHRAKPGTLACRICYVYVEESKLTSHVDSHYMKHVCNLCGHVEQSRGIMMIHVAGHAETRVPSNVIRIGDLGPFGSKGRKKKQEATKKAAPPAKPGDLRRLLSKTTIEGYKCLECDMFFKSTRARKTHVARYHREGLQCDHCKKTFVNKSTLVTHLKLHDGPLPRDECPICHKMVRSTQLKYHVQRHKSKSRYECEECNKVFSHLATYQAHLKYARAHATEQVLKYPCPMCNKGYPTKEAMQDHFNYQHLGKTAHKCPVCEKVSQPIASRANVVKHVMRVHGEKKEKPRNHACGMCRKRFTDKKALTQHEVIHSRERPLTCDICQQTFKQKASLYTHKKRVHKVVPNKKVVEFIEATA</sequence>
<keyword evidence="3 5" id="KW-0863">Zinc-finger</keyword>
<keyword evidence="1" id="KW-0479">Metal-binding</keyword>
<evidence type="ECO:0000313" key="8">
    <source>
        <dbReference type="EnsemblMetazoa" id="XP_037869712.1"/>
    </source>
</evidence>
<keyword evidence="2" id="KW-0677">Repeat</keyword>
<evidence type="ECO:0000256" key="3">
    <source>
        <dbReference type="ARBA" id="ARBA00022771"/>
    </source>
</evidence>
<reference evidence="9" key="1">
    <citation type="journal article" date="2008" name="Insect Biochem. Mol. Biol.">
        <title>The genome of a lepidopteran model insect, the silkworm Bombyx mori.</title>
        <authorList>
            <consortium name="International Silkworm Genome Consortium"/>
        </authorList>
    </citation>
    <scope>NUCLEOTIDE SEQUENCE [LARGE SCALE GENOMIC DNA]</scope>
    <source>
        <strain evidence="9">p50T</strain>
    </source>
</reference>
<feature type="domain" description="C2H2-type" evidence="7">
    <location>
        <begin position="513"/>
        <end position="541"/>
    </location>
</feature>
<feature type="domain" description="C2H2-type" evidence="7">
    <location>
        <begin position="480"/>
        <end position="510"/>
    </location>
</feature>
<dbReference type="PANTHER" id="PTHR24379">
    <property type="entry name" value="KRAB AND ZINC FINGER DOMAIN-CONTAINING"/>
    <property type="match status" value="1"/>
</dbReference>
<feature type="domain" description="C2H2-type" evidence="7">
    <location>
        <begin position="606"/>
        <end position="629"/>
    </location>
</feature>
<reference evidence="8" key="2">
    <citation type="submission" date="2022-06" db="UniProtKB">
        <authorList>
            <consortium name="EnsemblMetazoa"/>
        </authorList>
    </citation>
    <scope>IDENTIFICATION</scope>
    <source>
        <strain evidence="8">p50T (Dazao)</strain>
    </source>
</reference>
<evidence type="ECO:0000256" key="5">
    <source>
        <dbReference type="PROSITE-ProRule" id="PRU00042"/>
    </source>
</evidence>
<dbReference type="SMART" id="SM00355">
    <property type="entry name" value="ZnF_C2H2"/>
    <property type="match status" value="11"/>
</dbReference>
<dbReference type="Gene3D" id="3.30.160.60">
    <property type="entry name" value="Classic Zinc Finger"/>
    <property type="match status" value="5"/>
</dbReference>
<dbReference type="SUPFAM" id="SSF57667">
    <property type="entry name" value="beta-beta-alpha zinc fingers"/>
    <property type="match status" value="4"/>
</dbReference>
<dbReference type="RefSeq" id="XP_037869712.1">
    <property type="nucleotide sequence ID" value="XM_038013784.2"/>
</dbReference>
<feature type="region of interest" description="Disordered" evidence="6">
    <location>
        <begin position="359"/>
        <end position="383"/>
    </location>
</feature>
<name>A0A8R2QWA8_BOMMO</name>
<dbReference type="GO" id="GO:0008270">
    <property type="term" value="F:zinc ion binding"/>
    <property type="evidence" value="ECO:0007669"/>
    <property type="project" value="UniProtKB-KW"/>
</dbReference>
<dbReference type="GO" id="GO:0000981">
    <property type="term" value="F:DNA-binding transcription factor activity, RNA polymerase II-specific"/>
    <property type="evidence" value="ECO:0007669"/>
    <property type="project" value="TreeGrafter"/>
</dbReference>
<dbReference type="PANTHER" id="PTHR24379:SF121">
    <property type="entry name" value="C2H2-TYPE DOMAIN-CONTAINING PROTEIN"/>
    <property type="match status" value="1"/>
</dbReference>
<dbReference type="AlphaFoldDB" id="A0A8R2QWA8"/>
<evidence type="ECO:0000313" key="9">
    <source>
        <dbReference type="Proteomes" id="UP000005204"/>
    </source>
</evidence>
<evidence type="ECO:0000256" key="4">
    <source>
        <dbReference type="ARBA" id="ARBA00022833"/>
    </source>
</evidence>
<evidence type="ECO:0000256" key="1">
    <source>
        <dbReference type="ARBA" id="ARBA00022723"/>
    </source>
</evidence>
<accession>A0A8R2QWA8</accession>
<dbReference type="InterPro" id="IPR013087">
    <property type="entry name" value="Znf_C2H2_type"/>
</dbReference>
<dbReference type="PROSITE" id="PS50157">
    <property type="entry name" value="ZINC_FINGER_C2H2_2"/>
    <property type="match status" value="5"/>
</dbReference>
<dbReference type="EnsemblMetazoa" id="XM_038013784.1">
    <property type="protein sequence ID" value="XP_037869712.1"/>
    <property type="gene ID" value="LOC101742326"/>
</dbReference>
<protein>
    <recommendedName>
        <fullName evidence="7">C2H2-type domain-containing protein</fullName>
    </recommendedName>
</protein>